<protein>
    <submittedName>
        <fullName evidence="1">Uncharacterized protein</fullName>
    </submittedName>
</protein>
<feature type="non-terminal residue" evidence="1">
    <location>
        <position position="524"/>
    </location>
</feature>
<keyword evidence="2" id="KW-1185">Reference proteome</keyword>
<accession>A0ACC0KDK8</accession>
<sequence length="524" mass="57847">MYQAKVLKTPLLWSGVSKDRYINYAPKAFVQWKFQRRILQNNLISAETSSGVERIFSWGNQESEKRCYGDTPYFNFGSLLQQKAICRFFVELVESRVFVAFDSFSNKQWLAADAERRRTDADSSSRTFDDAPGQAQARLERSQPTINKVYEMLRAIPGTHNQTLANSNYSSLNLISSFNAEDNENEGFNVTNSHGRGGYDTIVSLKDGAQVVVHRVALDKRNRKRAVSVVRAEAEAEAGAVTAAPERRRRPAEAGSSAPLLNYIFDAYSNTHHQHHRNDRLPALLPRPLVNKSRLKQLNNERAPLLAAICQYNSRPSQLSNVFRTSGGSGIYAAAAPELEALVGSTAHLDCKVDALHDKLVSWVRRKSDQEPMELLTTGTQQYTADDRCGRCGRLTPPSTTASCRRTRRAPPGSRCECQVSVRIVDGAGAGVREQVCEEGSTAALRCEVRGLRMDAGPAPALLWHRKDTLLNDDTTRGGISVRTELGARGASSTLLVARVRGADAGRYRCSVARALRPAPPPAT</sequence>
<name>A0ACC0KDK8_CHOFU</name>
<comment type="caution">
    <text evidence="1">The sequence shown here is derived from an EMBL/GenBank/DDBJ whole genome shotgun (WGS) entry which is preliminary data.</text>
</comment>
<gene>
    <name evidence="1" type="ORF">MSG28_003100</name>
</gene>
<reference evidence="1 2" key="1">
    <citation type="journal article" date="2022" name="Genome Biol. Evol.">
        <title>The Spruce Budworm Genome: Reconstructing the Evolutionary History of Antifreeze Proteins.</title>
        <authorList>
            <person name="Beliveau C."/>
            <person name="Gagne P."/>
            <person name="Picq S."/>
            <person name="Vernygora O."/>
            <person name="Keeling C.I."/>
            <person name="Pinkney K."/>
            <person name="Doucet D."/>
            <person name="Wen F."/>
            <person name="Johnston J.S."/>
            <person name="Maaroufi H."/>
            <person name="Boyle B."/>
            <person name="Laroche J."/>
            <person name="Dewar K."/>
            <person name="Juretic N."/>
            <person name="Blackburn G."/>
            <person name="Nisole A."/>
            <person name="Brunet B."/>
            <person name="Brandao M."/>
            <person name="Lumley L."/>
            <person name="Duan J."/>
            <person name="Quan G."/>
            <person name="Lucarotti C.J."/>
            <person name="Roe A.D."/>
            <person name="Sperling F.A.H."/>
            <person name="Levesque R.C."/>
            <person name="Cusson M."/>
        </authorList>
    </citation>
    <scope>NUCLEOTIDE SEQUENCE [LARGE SCALE GENOMIC DNA]</scope>
    <source>
        <strain evidence="1">Glfc:IPQL:Cfum</strain>
    </source>
</reference>
<dbReference type="EMBL" id="CM046105">
    <property type="protein sequence ID" value="KAI8434553.1"/>
    <property type="molecule type" value="Genomic_DNA"/>
</dbReference>
<dbReference type="Proteomes" id="UP001064048">
    <property type="component" value="Chromosome 5"/>
</dbReference>
<organism evidence="1 2">
    <name type="scientific">Choristoneura fumiferana</name>
    <name type="common">Spruce budworm moth</name>
    <name type="synonym">Archips fumiferana</name>
    <dbReference type="NCBI Taxonomy" id="7141"/>
    <lineage>
        <taxon>Eukaryota</taxon>
        <taxon>Metazoa</taxon>
        <taxon>Ecdysozoa</taxon>
        <taxon>Arthropoda</taxon>
        <taxon>Hexapoda</taxon>
        <taxon>Insecta</taxon>
        <taxon>Pterygota</taxon>
        <taxon>Neoptera</taxon>
        <taxon>Endopterygota</taxon>
        <taxon>Lepidoptera</taxon>
        <taxon>Glossata</taxon>
        <taxon>Ditrysia</taxon>
        <taxon>Tortricoidea</taxon>
        <taxon>Tortricidae</taxon>
        <taxon>Tortricinae</taxon>
        <taxon>Choristoneura</taxon>
    </lineage>
</organism>
<evidence type="ECO:0000313" key="2">
    <source>
        <dbReference type="Proteomes" id="UP001064048"/>
    </source>
</evidence>
<proteinExistence type="predicted"/>
<evidence type="ECO:0000313" key="1">
    <source>
        <dbReference type="EMBL" id="KAI8434553.1"/>
    </source>
</evidence>